<dbReference type="Proteomes" id="UP000315343">
    <property type="component" value="Unassembled WGS sequence"/>
</dbReference>
<dbReference type="AlphaFoldDB" id="A0A562JHW2"/>
<proteinExistence type="predicted"/>
<protein>
    <submittedName>
        <fullName evidence="1">Uncharacterized protein</fullName>
    </submittedName>
</protein>
<gene>
    <name evidence="1" type="ORF">LY60_01047</name>
</gene>
<dbReference type="InterPro" id="IPR058705">
    <property type="entry name" value="A_ENA"/>
</dbReference>
<organism evidence="1 2">
    <name type="scientific">Sedimentibacter saalensis</name>
    <dbReference type="NCBI Taxonomy" id="130788"/>
    <lineage>
        <taxon>Bacteria</taxon>
        <taxon>Bacillati</taxon>
        <taxon>Bacillota</taxon>
        <taxon>Tissierellia</taxon>
        <taxon>Sedimentibacter</taxon>
    </lineage>
</organism>
<reference evidence="1 2" key="1">
    <citation type="submission" date="2019-07" db="EMBL/GenBank/DDBJ databases">
        <title>Genomic Encyclopedia of Type Strains, Phase I: the one thousand microbial genomes (KMG-I) project.</title>
        <authorList>
            <person name="Kyrpides N."/>
        </authorList>
    </citation>
    <scope>NUCLEOTIDE SEQUENCE [LARGE SCALE GENOMIC DNA]</scope>
    <source>
        <strain evidence="1 2">DSM 13558</strain>
    </source>
</reference>
<evidence type="ECO:0000313" key="1">
    <source>
        <dbReference type="EMBL" id="TWH82741.1"/>
    </source>
</evidence>
<dbReference type="Pfam" id="PF26595">
    <property type="entry name" value="A_ENA"/>
    <property type="match status" value="3"/>
</dbReference>
<accession>A0A562JHW2</accession>
<evidence type="ECO:0000313" key="2">
    <source>
        <dbReference type="Proteomes" id="UP000315343"/>
    </source>
</evidence>
<comment type="caution">
    <text evidence="1">The sequence shown here is derived from an EMBL/GenBank/DDBJ whole genome shotgun (WGS) entry which is preliminary data.</text>
</comment>
<sequence>MTMSNKNYNNMNFNIEGIPSNAVSIVGSVADEEYSIASLLEAQSNLLCNAINHCITVCDFIDIIQSIIRTLKTIIQKNNILENKLRETLNFIQKEGIGCLDYNEQFELLNNLNSVLESIGTEESSLGYLIDKLGKGVTNIASYCTFDDIKQINNLVITLMKLIVEKNMILLRKLRTVISLIKFIKDSEFDIFIKIKKEMFCTIKKLINSIFKEEKGLAELIFGESVKMSCALKMCINEEELSELDSLINSFIDVICDKKRILENKLSEILTLLNTVGFSSCEIDSIMNHLKDLQSVAYVGEFELSKLIKNNSKELNKFIDQECCNFNELVRFNICITCNLVCLLLNLNSGRKNKNAFECDPGSCSNKSICKKINNIINQIK</sequence>
<name>A0A562JHW2_9FIRM</name>
<dbReference type="EMBL" id="VLKH01000002">
    <property type="protein sequence ID" value="TWH82741.1"/>
    <property type="molecule type" value="Genomic_DNA"/>
</dbReference>
<keyword evidence="2" id="KW-1185">Reference proteome</keyword>